<proteinExistence type="predicted"/>
<name>A0A1G2ELE3_9BACT</name>
<evidence type="ECO:0000313" key="2">
    <source>
        <dbReference type="Proteomes" id="UP000179122"/>
    </source>
</evidence>
<dbReference type="EMBL" id="MHML01000029">
    <property type="protein sequence ID" value="OGZ26372.1"/>
    <property type="molecule type" value="Genomic_DNA"/>
</dbReference>
<sequence length="59" mass="7100">MCYINNMKSFNELKKNLLQDNTTRKAYFGKIKWYNKLIALKINELIQKYGHSNTKPVKY</sequence>
<dbReference type="Proteomes" id="UP000179122">
    <property type="component" value="Unassembled WGS sequence"/>
</dbReference>
<comment type="caution">
    <text evidence="1">The sequence shown here is derived from an EMBL/GenBank/DDBJ whole genome shotgun (WGS) entry which is preliminary data.</text>
</comment>
<evidence type="ECO:0000313" key="1">
    <source>
        <dbReference type="EMBL" id="OGZ26372.1"/>
    </source>
</evidence>
<gene>
    <name evidence="1" type="ORF">A3F95_02210</name>
</gene>
<dbReference type="AlphaFoldDB" id="A0A1G2ELE3"/>
<accession>A0A1G2ELE3</accession>
<reference evidence="1 2" key="1">
    <citation type="journal article" date="2016" name="Nat. Commun.">
        <title>Thousands of microbial genomes shed light on interconnected biogeochemical processes in an aquifer system.</title>
        <authorList>
            <person name="Anantharaman K."/>
            <person name="Brown C.T."/>
            <person name="Hug L.A."/>
            <person name="Sharon I."/>
            <person name="Castelle C.J."/>
            <person name="Probst A.J."/>
            <person name="Thomas B.C."/>
            <person name="Singh A."/>
            <person name="Wilkins M.J."/>
            <person name="Karaoz U."/>
            <person name="Brodie E.L."/>
            <person name="Williams K.H."/>
            <person name="Hubbard S.S."/>
            <person name="Banfield J.F."/>
        </authorList>
    </citation>
    <scope>NUCLEOTIDE SEQUENCE [LARGE SCALE GENOMIC DNA]</scope>
</reference>
<protein>
    <submittedName>
        <fullName evidence="1">Uncharacterized protein</fullName>
    </submittedName>
</protein>
<organism evidence="1 2">
    <name type="scientific">Candidatus Nealsonbacteria bacterium RIFCSPLOWO2_12_FULL_39_31</name>
    <dbReference type="NCBI Taxonomy" id="1801676"/>
    <lineage>
        <taxon>Bacteria</taxon>
        <taxon>Candidatus Nealsoniibacteriota</taxon>
    </lineage>
</organism>